<evidence type="ECO:0000256" key="1">
    <source>
        <dbReference type="ARBA" id="ARBA00001974"/>
    </source>
</evidence>
<sequence>MLRPGYAIEYDYVDPRELRATLETKKVKGLYLAGQINGTTGYEEAAAQGVVAGINAALSVKNRTTFILTRADSYIGVMIDDLITLGT</sequence>
<dbReference type="GO" id="GO:0030488">
    <property type="term" value="P:tRNA methylation"/>
    <property type="evidence" value="ECO:0007669"/>
    <property type="project" value="TreeGrafter"/>
</dbReference>
<gene>
    <name evidence="6" type="ORF">ZHD862_LOCUS37573</name>
</gene>
<dbReference type="GO" id="GO:0050660">
    <property type="term" value="F:flavin adenine dinucleotide binding"/>
    <property type="evidence" value="ECO:0007669"/>
    <property type="project" value="InterPro"/>
</dbReference>
<dbReference type="Proteomes" id="UP000663864">
    <property type="component" value="Unassembled WGS sequence"/>
</dbReference>
<dbReference type="EMBL" id="CAJNOT010007257">
    <property type="protein sequence ID" value="CAF1503833.1"/>
    <property type="molecule type" value="Genomic_DNA"/>
</dbReference>
<dbReference type="Pfam" id="PF01134">
    <property type="entry name" value="GIDA"/>
    <property type="match status" value="1"/>
</dbReference>
<name>A0A815TC39_9BILA</name>
<keyword evidence="4" id="KW-0274">FAD</keyword>
<evidence type="ECO:0000256" key="4">
    <source>
        <dbReference type="ARBA" id="ARBA00022827"/>
    </source>
</evidence>
<dbReference type="Gene3D" id="3.50.50.60">
    <property type="entry name" value="FAD/NAD(P)-binding domain"/>
    <property type="match status" value="1"/>
</dbReference>
<dbReference type="AlphaFoldDB" id="A0A815TC39"/>
<protein>
    <recommendedName>
        <fullName evidence="5">MnmG N-terminal domain-containing protein</fullName>
    </recommendedName>
</protein>
<dbReference type="InterPro" id="IPR020595">
    <property type="entry name" value="MnmG-rel_CS"/>
</dbReference>
<proteinExistence type="inferred from homology"/>
<evidence type="ECO:0000256" key="2">
    <source>
        <dbReference type="ARBA" id="ARBA00007653"/>
    </source>
</evidence>
<dbReference type="InterPro" id="IPR040131">
    <property type="entry name" value="MnmG_N"/>
</dbReference>
<evidence type="ECO:0000313" key="7">
    <source>
        <dbReference type="Proteomes" id="UP000663864"/>
    </source>
</evidence>
<accession>A0A815TC39</accession>
<comment type="cofactor">
    <cofactor evidence="1">
        <name>FAD</name>
        <dbReference type="ChEBI" id="CHEBI:57692"/>
    </cofactor>
</comment>
<feature type="non-terminal residue" evidence="6">
    <location>
        <position position="87"/>
    </location>
</feature>
<dbReference type="GO" id="GO:0002098">
    <property type="term" value="P:tRNA wobble uridine modification"/>
    <property type="evidence" value="ECO:0007669"/>
    <property type="project" value="TreeGrafter"/>
</dbReference>
<dbReference type="InterPro" id="IPR036188">
    <property type="entry name" value="FAD/NAD-bd_sf"/>
</dbReference>
<dbReference type="SUPFAM" id="SSF51905">
    <property type="entry name" value="FAD/NAD(P)-binding domain"/>
    <property type="match status" value="1"/>
</dbReference>
<comment type="similarity">
    <text evidence="2">Belongs to the MnmG family.</text>
</comment>
<dbReference type="PROSITE" id="PS01281">
    <property type="entry name" value="GIDA_2"/>
    <property type="match status" value="1"/>
</dbReference>
<dbReference type="InterPro" id="IPR002218">
    <property type="entry name" value="MnmG-rel"/>
</dbReference>
<feature type="domain" description="MnmG N-terminal" evidence="5">
    <location>
        <begin position="1"/>
        <end position="63"/>
    </location>
</feature>
<dbReference type="PANTHER" id="PTHR11806">
    <property type="entry name" value="GLUCOSE INHIBITED DIVISION PROTEIN A"/>
    <property type="match status" value="1"/>
</dbReference>
<evidence type="ECO:0000313" key="6">
    <source>
        <dbReference type="EMBL" id="CAF1503833.1"/>
    </source>
</evidence>
<evidence type="ECO:0000256" key="3">
    <source>
        <dbReference type="ARBA" id="ARBA00022630"/>
    </source>
</evidence>
<dbReference type="PANTHER" id="PTHR11806:SF0">
    <property type="entry name" value="PROTEIN MTO1 HOMOLOG, MITOCHONDRIAL"/>
    <property type="match status" value="1"/>
</dbReference>
<reference evidence="6" key="1">
    <citation type="submission" date="2021-02" db="EMBL/GenBank/DDBJ databases">
        <authorList>
            <person name="Nowell W R."/>
        </authorList>
    </citation>
    <scope>NUCLEOTIDE SEQUENCE</scope>
</reference>
<comment type="caution">
    <text evidence="6">The sequence shown here is derived from an EMBL/GenBank/DDBJ whole genome shotgun (WGS) entry which is preliminary data.</text>
</comment>
<evidence type="ECO:0000259" key="5">
    <source>
        <dbReference type="Pfam" id="PF01134"/>
    </source>
</evidence>
<keyword evidence="3" id="KW-0285">Flavoprotein</keyword>
<organism evidence="6 7">
    <name type="scientific">Rotaria sordida</name>
    <dbReference type="NCBI Taxonomy" id="392033"/>
    <lineage>
        <taxon>Eukaryota</taxon>
        <taxon>Metazoa</taxon>
        <taxon>Spiralia</taxon>
        <taxon>Gnathifera</taxon>
        <taxon>Rotifera</taxon>
        <taxon>Eurotatoria</taxon>
        <taxon>Bdelloidea</taxon>
        <taxon>Philodinida</taxon>
        <taxon>Philodinidae</taxon>
        <taxon>Rotaria</taxon>
    </lineage>
</organism>